<dbReference type="HAMAP" id="MF_00244">
    <property type="entry name" value="NaMN_adenylyltr"/>
    <property type="match status" value="1"/>
</dbReference>
<keyword evidence="4 11" id="KW-0662">Pyridine nucleotide biosynthesis</keyword>
<keyword evidence="6 11" id="KW-0548">Nucleotidyltransferase</keyword>
<dbReference type="EMBL" id="LAQU01000009">
    <property type="protein sequence ID" value="KKB63629.1"/>
    <property type="molecule type" value="Genomic_DNA"/>
</dbReference>
<evidence type="ECO:0000256" key="1">
    <source>
        <dbReference type="ARBA" id="ARBA00002324"/>
    </source>
</evidence>
<evidence type="ECO:0000256" key="4">
    <source>
        <dbReference type="ARBA" id="ARBA00022642"/>
    </source>
</evidence>
<name>A0A0F5K193_9BURK</name>
<keyword evidence="5 11" id="KW-0808">Transferase</keyword>
<feature type="domain" description="Cytidyltransferase-like" evidence="12">
    <location>
        <begin position="24"/>
        <end position="212"/>
    </location>
</feature>
<evidence type="ECO:0000259" key="12">
    <source>
        <dbReference type="Pfam" id="PF01467"/>
    </source>
</evidence>
<dbReference type="PATRIC" id="fig|28092.6.peg.2656"/>
<comment type="function">
    <text evidence="1 11">Catalyzes the reversible adenylation of nicotinate mononucleotide (NaMN) to nicotinic acid adenine dinucleotide (NaAD).</text>
</comment>
<dbReference type="CDD" id="cd02165">
    <property type="entry name" value="NMNAT"/>
    <property type="match status" value="1"/>
</dbReference>
<dbReference type="GO" id="GO:0009435">
    <property type="term" value="P:NAD+ biosynthetic process"/>
    <property type="evidence" value="ECO:0007669"/>
    <property type="project" value="UniProtKB-UniRule"/>
</dbReference>
<evidence type="ECO:0000313" key="14">
    <source>
        <dbReference type="Proteomes" id="UP000033618"/>
    </source>
</evidence>
<gene>
    <name evidence="11" type="primary">nadD</name>
    <name evidence="13" type="ORF">WM40_11310</name>
</gene>
<comment type="similarity">
    <text evidence="3 11">Belongs to the NadD family.</text>
</comment>
<dbReference type="UniPathway" id="UPA00253">
    <property type="reaction ID" value="UER00332"/>
</dbReference>
<dbReference type="Proteomes" id="UP000033618">
    <property type="component" value="Unassembled WGS sequence"/>
</dbReference>
<dbReference type="NCBIfam" id="TIGR00482">
    <property type="entry name" value="nicotinate (nicotinamide) nucleotide adenylyltransferase"/>
    <property type="match status" value="1"/>
</dbReference>
<evidence type="ECO:0000313" key="13">
    <source>
        <dbReference type="EMBL" id="KKB63629.1"/>
    </source>
</evidence>
<dbReference type="PANTHER" id="PTHR39321:SF3">
    <property type="entry name" value="PHOSPHOPANTETHEINE ADENYLYLTRANSFERASE"/>
    <property type="match status" value="1"/>
</dbReference>
<dbReference type="InterPro" id="IPR014729">
    <property type="entry name" value="Rossmann-like_a/b/a_fold"/>
</dbReference>
<evidence type="ECO:0000256" key="3">
    <source>
        <dbReference type="ARBA" id="ARBA00009014"/>
    </source>
</evidence>
<comment type="pathway">
    <text evidence="2 11">Cofactor biosynthesis; NAD(+) biosynthesis; deamido-NAD(+) from nicotinate D-ribonucleotide: step 1/1.</text>
</comment>
<evidence type="ECO:0000256" key="7">
    <source>
        <dbReference type="ARBA" id="ARBA00022741"/>
    </source>
</evidence>
<dbReference type="EC" id="2.7.7.18" evidence="11"/>
<keyword evidence="9 11" id="KW-0520">NAD</keyword>
<dbReference type="InterPro" id="IPR005248">
    <property type="entry name" value="NadD/NMNAT"/>
</dbReference>
<organism evidence="13 14">
    <name type="scientific">Robbsia andropogonis</name>
    <dbReference type="NCBI Taxonomy" id="28092"/>
    <lineage>
        <taxon>Bacteria</taxon>
        <taxon>Pseudomonadati</taxon>
        <taxon>Pseudomonadota</taxon>
        <taxon>Betaproteobacteria</taxon>
        <taxon>Burkholderiales</taxon>
        <taxon>Burkholderiaceae</taxon>
        <taxon>Robbsia</taxon>
    </lineage>
</organism>
<sequence>MGWTNRPRQGIEHSMSERPKRIAILGGTFDPIHEGHMALGSRFSRLLALDELVLLPAGQPWQKSGVSAPAHRLAMTRLAATELARRLAEQSRLSTHVSVGTDEVDRQGNTYTVETLRAWRPRIGDEASLSLLIGADQLVGLDRWHDWLHLFDYAHVCVEARPGFDLTAVSPAVAAQLAHRQCDADAIQQRPCGGIFIDQALDMPISATEIRDSAHRGLADGAKACEHVPDTVWHYVRDHHLYKD</sequence>
<evidence type="ECO:0000256" key="10">
    <source>
        <dbReference type="ARBA" id="ARBA00048721"/>
    </source>
</evidence>
<dbReference type="AlphaFoldDB" id="A0A0F5K193"/>
<keyword evidence="8 11" id="KW-0067">ATP-binding</keyword>
<keyword evidence="14" id="KW-1185">Reference proteome</keyword>
<reference evidence="13 14" key="1">
    <citation type="submission" date="2015-03" db="EMBL/GenBank/DDBJ databases">
        <title>Draft Genome Sequence of Burkholderia andropogonis type strain ICMP2807, isolated from Sorghum bicolor.</title>
        <authorList>
            <person name="Lopes-Santos L."/>
            <person name="Castro D.B."/>
            <person name="Ottoboni L.M."/>
            <person name="Park D."/>
            <person name="Weirc B.S."/>
            <person name="Destefano S.A."/>
        </authorList>
    </citation>
    <scope>NUCLEOTIDE SEQUENCE [LARGE SCALE GENOMIC DNA]</scope>
    <source>
        <strain evidence="13 14">ICMP2807</strain>
    </source>
</reference>
<dbReference type="Gene3D" id="3.40.50.620">
    <property type="entry name" value="HUPs"/>
    <property type="match status" value="1"/>
</dbReference>
<protein>
    <recommendedName>
        <fullName evidence="11">Probable nicotinate-nucleotide adenylyltransferase</fullName>
        <ecNumber evidence="11">2.7.7.18</ecNumber>
    </recommendedName>
    <alternativeName>
        <fullName evidence="11">Deamido-NAD(+) diphosphorylase</fullName>
    </alternativeName>
    <alternativeName>
        <fullName evidence="11">Deamido-NAD(+) pyrophosphorylase</fullName>
    </alternativeName>
    <alternativeName>
        <fullName evidence="11">Nicotinate mononucleotide adenylyltransferase</fullName>
        <shortName evidence="11">NaMN adenylyltransferase</shortName>
    </alternativeName>
</protein>
<dbReference type="PANTHER" id="PTHR39321">
    <property type="entry name" value="NICOTINATE-NUCLEOTIDE ADENYLYLTRANSFERASE-RELATED"/>
    <property type="match status" value="1"/>
</dbReference>
<evidence type="ECO:0000256" key="8">
    <source>
        <dbReference type="ARBA" id="ARBA00022840"/>
    </source>
</evidence>
<evidence type="ECO:0000256" key="6">
    <source>
        <dbReference type="ARBA" id="ARBA00022695"/>
    </source>
</evidence>
<comment type="catalytic activity">
    <reaction evidence="10 11">
        <text>nicotinate beta-D-ribonucleotide + ATP + H(+) = deamido-NAD(+) + diphosphate</text>
        <dbReference type="Rhea" id="RHEA:22860"/>
        <dbReference type="ChEBI" id="CHEBI:15378"/>
        <dbReference type="ChEBI" id="CHEBI:30616"/>
        <dbReference type="ChEBI" id="CHEBI:33019"/>
        <dbReference type="ChEBI" id="CHEBI:57502"/>
        <dbReference type="ChEBI" id="CHEBI:58437"/>
        <dbReference type="EC" id="2.7.7.18"/>
    </reaction>
</comment>
<dbReference type="STRING" id="28092.WM40_11310"/>
<evidence type="ECO:0000256" key="11">
    <source>
        <dbReference type="HAMAP-Rule" id="MF_00244"/>
    </source>
</evidence>
<accession>A0A0F5K193</accession>
<dbReference type="InterPro" id="IPR004821">
    <property type="entry name" value="Cyt_trans-like"/>
</dbReference>
<proteinExistence type="inferred from homology"/>
<dbReference type="NCBIfam" id="NF005410">
    <property type="entry name" value="PRK06973.1"/>
    <property type="match status" value="1"/>
</dbReference>
<comment type="caution">
    <text evidence="13">The sequence shown here is derived from an EMBL/GenBank/DDBJ whole genome shotgun (WGS) entry which is preliminary data.</text>
</comment>
<dbReference type="Pfam" id="PF01467">
    <property type="entry name" value="CTP_transf_like"/>
    <property type="match status" value="1"/>
</dbReference>
<evidence type="ECO:0000256" key="2">
    <source>
        <dbReference type="ARBA" id="ARBA00005019"/>
    </source>
</evidence>
<evidence type="ECO:0000256" key="5">
    <source>
        <dbReference type="ARBA" id="ARBA00022679"/>
    </source>
</evidence>
<evidence type="ECO:0000256" key="9">
    <source>
        <dbReference type="ARBA" id="ARBA00023027"/>
    </source>
</evidence>
<dbReference type="GO" id="GO:0004515">
    <property type="term" value="F:nicotinate-nucleotide adenylyltransferase activity"/>
    <property type="evidence" value="ECO:0007669"/>
    <property type="project" value="UniProtKB-UniRule"/>
</dbReference>
<dbReference type="SUPFAM" id="SSF52374">
    <property type="entry name" value="Nucleotidylyl transferase"/>
    <property type="match status" value="1"/>
</dbReference>
<keyword evidence="7 11" id="KW-0547">Nucleotide-binding</keyword>
<dbReference type="GO" id="GO:0005524">
    <property type="term" value="F:ATP binding"/>
    <property type="evidence" value="ECO:0007669"/>
    <property type="project" value="UniProtKB-KW"/>
</dbReference>